<name>A0AAV9J0S1_CYACA</name>
<dbReference type="Proteomes" id="UP001301350">
    <property type="component" value="Unassembled WGS sequence"/>
</dbReference>
<accession>A0AAV9J0S1</accession>
<dbReference type="EMBL" id="JANCYW010000014">
    <property type="protein sequence ID" value="KAK4537881.1"/>
    <property type="molecule type" value="Genomic_DNA"/>
</dbReference>
<dbReference type="AlphaFoldDB" id="A0AAV9J0S1"/>
<evidence type="ECO:0000313" key="3">
    <source>
        <dbReference type="Proteomes" id="UP001301350"/>
    </source>
</evidence>
<protein>
    <submittedName>
        <fullName evidence="2">Uncharacterized protein</fullName>
    </submittedName>
</protein>
<keyword evidence="1" id="KW-0732">Signal</keyword>
<comment type="caution">
    <text evidence="2">The sequence shown here is derived from an EMBL/GenBank/DDBJ whole genome shotgun (WGS) entry which is preliminary data.</text>
</comment>
<feature type="chain" id="PRO_5043877611" evidence="1">
    <location>
        <begin position="23"/>
        <end position="243"/>
    </location>
</feature>
<evidence type="ECO:0000256" key="1">
    <source>
        <dbReference type="SAM" id="SignalP"/>
    </source>
</evidence>
<reference evidence="2 3" key="1">
    <citation type="submission" date="2022-07" db="EMBL/GenBank/DDBJ databases">
        <title>Genome-wide signatures of adaptation to extreme environments.</title>
        <authorList>
            <person name="Cho C.H."/>
            <person name="Yoon H.S."/>
        </authorList>
    </citation>
    <scope>NUCLEOTIDE SEQUENCE [LARGE SCALE GENOMIC DNA]</scope>
    <source>
        <strain evidence="2 3">DBV 063 E5</strain>
    </source>
</reference>
<feature type="signal peptide" evidence="1">
    <location>
        <begin position="1"/>
        <end position="22"/>
    </location>
</feature>
<evidence type="ECO:0000313" key="2">
    <source>
        <dbReference type="EMBL" id="KAK4537881.1"/>
    </source>
</evidence>
<organism evidence="2 3">
    <name type="scientific">Cyanidium caldarium</name>
    <name type="common">Red alga</name>
    <dbReference type="NCBI Taxonomy" id="2771"/>
    <lineage>
        <taxon>Eukaryota</taxon>
        <taxon>Rhodophyta</taxon>
        <taxon>Bangiophyceae</taxon>
        <taxon>Cyanidiales</taxon>
        <taxon>Cyanidiaceae</taxon>
        <taxon>Cyanidium</taxon>
    </lineage>
</organism>
<keyword evidence="3" id="KW-1185">Reference proteome</keyword>
<gene>
    <name evidence="2" type="ORF">CDCA_CDCA14G3906</name>
</gene>
<proteinExistence type="predicted"/>
<sequence length="243" mass="26301">MTRPVRAILTAFLFTLLFAAHALPTVLGTPARLDTGLAADHLLRLSSNESFTGGIGESVGSGRPPFPYPTPAAHPPTYNYTHAARVIFSGVEIQIDNHSQTNDFRADTELLFSAGLDYAAVYPVASPPTVHVMNATELLQSGEFVNFTYYAKPLARFVSSDNPNRNFSYAAELNPPGIIKYSAHVVTLKQLATVARPGVFYAAWRAADPQNISERAPMKNGFLDYGFLEYESVPCEGAGIVCG</sequence>